<dbReference type="InterPro" id="IPR011545">
    <property type="entry name" value="DEAD/DEAH_box_helicase_dom"/>
</dbReference>
<dbReference type="SUPFAM" id="SSF52540">
    <property type="entry name" value="P-loop containing nucleoside triphosphate hydrolases"/>
    <property type="match status" value="1"/>
</dbReference>
<evidence type="ECO:0000256" key="5">
    <source>
        <dbReference type="SAM" id="MobiDB-lite"/>
    </source>
</evidence>
<feature type="region of interest" description="Disordered" evidence="5">
    <location>
        <begin position="54"/>
        <end position="77"/>
    </location>
</feature>
<evidence type="ECO:0000256" key="3">
    <source>
        <dbReference type="ARBA" id="ARBA00022806"/>
    </source>
</evidence>
<dbReference type="InterPro" id="IPR050699">
    <property type="entry name" value="RNA-DNA_Helicase"/>
</dbReference>
<dbReference type="HOGENOM" id="CLU_366704_0_0_9"/>
<evidence type="ECO:0000313" key="7">
    <source>
        <dbReference type="EMBL" id="AGK99989.1"/>
    </source>
</evidence>
<dbReference type="eggNOG" id="COG4581">
    <property type="taxonomic scope" value="Bacteria"/>
</dbReference>
<accession>R4KHH7</accession>
<feature type="compositionally biased region" description="Basic residues" evidence="5">
    <location>
        <begin position="517"/>
        <end position="526"/>
    </location>
</feature>
<sequence>MANARTEEIKRILLDHIPAEGQITLPELWNRAGSCLDELSGALQSLATRGEVTVQGTQGGPPEQVILSRPNGAGVPDGKEKRLAAKIIASNMPVLKAKLLTQAQEMIRELLGDGVPRTREQLAEMLPVELPSRLPGGMPDVVMRPDHTFTLRDTPAGQAEMARRSEEARAHSQWVRRQRQQVDELLEEYEVMTGEEISQSLGEKLLPEAVSHLICLPGGRYAHPDSDAAWDEVGRYLSRSEPISRKEFVRMFKRHKKLVAQIKKGREEPPFVILPDGRVTVDTRPEGAEELRRREILAYVHYTLKQKMGGRSFFTLEDFAPRERKLARQEALQAGCVEVKLGRRELFCAPIKADAGKIARELNEFTGLDLPARGGPTVPVAYLIDNSYTAREVGRLLGIHPGDVAGLRELGHLKGFQMEGVVRYWRVPADALHRSPNMERLLRRAEKIKPADAARILAISQDQIKRLIREGHLRSAGRSERGAYQLRRGDVEDLLARLHDIRTGWGESPGQSPERPVRHKKRRPRRSKSESVRVPGPIVLDNYQQKAIAALMDGHSVLVAAPTGTGKTLIAERLVNSILEQGREVVYTSPIKALSNQKYRDFARQYGHYQVGLITGDVSINERAQLLVMTTEIFRNWCFANPEWMDNISHVIFDEVHYLDDVERGTAWEESIIFAPPHIRILGLSATVPNIHEIARWMEEVRGSKVLVVEEYRRAVPLEINWISPDNEVLDEDEALDEIEALRQVGSRRRYLHGSGGKGD</sequence>
<organism evidence="7 8">
    <name type="scientific">Desulfoscipio gibsoniae DSM 7213</name>
    <dbReference type="NCBI Taxonomy" id="767817"/>
    <lineage>
        <taxon>Bacteria</taxon>
        <taxon>Bacillati</taxon>
        <taxon>Bacillota</taxon>
        <taxon>Clostridia</taxon>
        <taxon>Eubacteriales</taxon>
        <taxon>Desulfallaceae</taxon>
        <taxon>Desulfoscipio</taxon>
    </lineage>
</organism>
<dbReference type="PANTHER" id="PTHR12131:SF1">
    <property type="entry name" value="ATP-DEPENDENT RNA HELICASE SUPV3L1, MITOCHONDRIAL-RELATED"/>
    <property type="match status" value="1"/>
</dbReference>
<gene>
    <name evidence="7" type="ORF">Desgi_0412</name>
</gene>
<dbReference type="GO" id="GO:0070478">
    <property type="term" value="P:nuclear-transcribed mRNA catabolic process, 3'-5' exonucleolytic nonsense-mediated decay"/>
    <property type="evidence" value="ECO:0007669"/>
    <property type="project" value="TreeGrafter"/>
</dbReference>
<dbReference type="Proteomes" id="UP000013520">
    <property type="component" value="Chromosome"/>
</dbReference>
<protein>
    <submittedName>
        <fullName evidence="7">Superfamily II RNA helicase</fullName>
    </submittedName>
</protein>
<dbReference type="Pfam" id="PF00270">
    <property type="entry name" value="DEAD"/>
    <property type="match status" value="1"/>
</dbReference>
<keyword evidence="8" id="KW-1185">Reference proteome</keyword>
<dbReference type="KEGG" id="dgi:Desgi_0412"/>
<feature type="domain" description="Helicase ATP-binding" evidence="6">
    <location>
        <begin position="548"/>
        <end position="706"/>
    </location>
</feature>
<dbReference type="InterPro" id="IPR014001">
    <property type="entry name" value="Helicase_ATP-bd"/>
</dbReference>
<dbReference type="GO" id="GO:0004386">
    <property type="term" value="F:helicase activity"/>
    <property type="evidence" value="ECO:0007669"/>
    <property type="project" value="UniProtKB-KW"/>
</dbReference>
<dbReference type="GO" id="GO:0016787">
    <property type="term" value="F:hydrolase activity"/>
    <property type="evidence" value="ECO:0007669"/>
    <property type="project" value="UniProtKB-KW"/>
</dbReference>
<keyword evidence="2" id="KW-0378">Hydrolase</keyword>
<feature type="region of interest" description="Disordered" evidence="5">
    <location>
        <begin position="503"/>
        <end position="533"/>
    </location>
</feature>
<keyword evidence="4" id="KW-0067">ATP-binding</keyword>
<dbReference type="GO" id="GO:0003676">
    <property type="term" value="F:nucleic acid binding"/>
    <property type="evidence" value="ECO:0007669"/>
    <property type="project" value="InterPro"/>
</dbReference>
<proteinExistence type="predicted"/>
<dbReference type="GO" id="GO:0005524">
    <property type="term" value="F:ATP binding"/>
    <property type="evidence" value="ECO:0007669"/>
    <property type="project" value="UniProtKB-KW"/>
</dbReference>
<reference evidence="7 8" key="1">
    <citation type="submission" date="2012-01" db="EMBL/GenBank/DDBJ databases">
        <title>Complete sequence of Desulfotomaculum gibsoniae DSM 7213.</title>
        <authorList>
            <consortium name="US DOE Joint Genome Institute"/>
            <person name="Lucas S."/>
            <person name="Han J."/>
            <person name="Lapidus A."/>
            <person name="Cheng J.-F."/>
            <person name="Goodwin L."/>
            <person name="Pitluck S."/>
            <person name="Peters L."/>
            <person name="Ovchinnikova G."/>
            <person name="Teshima H."/>
            <person name="Detter J.C."/>
            <person name="Han C."/>
            <person name="Tapia R."/>
            <person name="Land M."/>
            <person name="Hauser L."/>
            <person name="Kyrpides N."/>
            <person name="Ivanova N."/>
            <person name="Pagani I."/>
            <person name="Parshina S."/>
            <person name="Plugge C."/>
            <person name="Muyzer G."/>
            <person name="Kuever J."/>
            <person name="Ivanova A."/>
            <person name="Nazina T."/>
            <person name="Klenk H.-P."/>
            <person name="Brambilla E."/>
            <person name="Spring S."/>
            <person name="Stams A.F."/>
            <person name="Woyke T."/>
        </authorList>
    </citation>
    <scope>NUCLEOTIDE SEQUENCE [LARGE SCALE GENOMIC DNA]</scope>
    <source>
        <strain evidence="7 8">DSM 7213</strain>
    </source>
</reference>
<dbReference type="Gene3D" id="3.40.50.300">
    <property type="entry name" value="P-loop containing nucleotide triphosphate hydrolases"/>
    <property type="match status" value="1"/>
</dbReference>
<keyword evidence="1" id="KW-0547">Nucleotide-binding</keyword>
<keyword evidence="3 7" id="KW-0347">Helicase</keyword>
<evidence type="ECO:0000256" key="1">
    <source>
        <dbReference type="ARBA" id="ARBA00022741"/>
    </source>
</evidence>
<dbReference type="EMBL" id="CP003273">
    <property type="protein sequence ID" value="AGK99989.1"/>
    <property type="molecule type" value="Genomic_DNA"/>
</dbReference>
<dbReference type="PANTHER" id="PTHR12131">
    <property type="entry name" value="ATP-DEPENDENT RNA AND DNA HELICASE"/>
    <property type="match status" value="1"/>
</dbReference>
<evidence type="ECO:0000256" key="2">
    <source>
        <dbReference type="ARBA" id="ARBA00022801"/>
    </source>
</evidence>
<dbReference type="RefSeq" id="WP_006522825.1">
    <property type="nucleotide sequence ID" value="NC_021184.1"/>
</dbReference>
<name>R4KHH7_9FIRM</name>
<dbReference type="InterPro" id="IPR027417">
    <property type="entry name" value="P-loop_NTPase"/>
</dbReference>
<evidence type="ECO:0000313" key="8">
    <source>
        <dbReference type="Proteomes" id="UP000013520"/>
    </source>
</evidence>
<dbReference type="SMART" id="SM00487">
    <property type="entry name" value="DEXDc"/>
    <property type="match status" value="1"/>
</dbReference>
<dbReference type="GO" id="GO:0055087">
    <property type="term" value="C:Ski complex"/>
    <property type="evidence" value="ECO:0007669"/>
    <property type="project" value="TreeGrafter"/>
</dbReference>
<dbReference type="PROSITE" id="PS51192">
    <property type="entry name" value="HELICASE_ATP_BIND_1"/>
    <property type="match status" value="1"/>
</dbReference>
<evidence type="ECO:0000256" key="4">
    <source>
        <dbReference type="ARBA" id="ARBA00022840"/>
    </source>
</evidence>
<dbReference type="AlphaFoldDB" id="R4KHH7"/>
<evidence type="ECO:0000259" key="6">
    <source>
        <dbReference type="PROSITE" id="PS51192"/>
    </source>
</evidence>
<dbReference type="STRING" id="767817.Desgi_0412"/>